<dbReference type="NCBIfam" id="TIGR01275">
    <property type="entry name" value="ACC_deam_rel"/>
    <property type="match status" value="1"/>
</dbReference>
<dbReference type="InterPro" id="IPR001926">
    <property type="entry name" value="TrpB-like_PALP"/>
</dbReference>
<dbReference type="PIRSF" id="PIRSF006278">
    <property type="entry name" value="ACCD_DCysDesulf"/>
    <property type="match status" value="1"/>
</dbReference>
<dbReference type="Proteomes" id="UP000092213">
    <property type="component" value="Chromosome"/>
</dbReference>
<evidence type="ECO:0000313" key="11">
    <source>
        <dbReference type="Proteomes" id="UP000092213"/>
    </source>
</evidence>
<comment type="similarity">
    <text evidence="2">Belongs to the ACC deaminase/D-cysteine desulfhydrase family.</text>
</comment>
<dbReference type="Pfam" id="PF00291">
    <property type="entry name" value="PALP"/>
    <property type="match status" value="1"/>
</dbReference>
<organism evidence="10 11">
    <name type="scientific">Bordetella bronchialis</name>
    <dbReference type="NCBI Taxonomy" id="463025"/>
    <lineage>
        <taxon>Bacteria</taxon>
        <taxon>Pseudomonadati</taxon>
        <taxon>Pseudomonadota</taxon>
        <taxon>Betaproteobacteria</taxon>
        <taxon>Burkholderiales</taxon>
        <taxon>Alcaligenaceae</taxon>
        <taxon>Bordetella</taxon>
    </lineage>
</organism>
<evidence type="ECO:0000256" key="2">
    <source>
        <dbReference type="ARBA" id="ARBA00008639"/>
    </source>
</evidence>
<dbReference type="GO" id="GO:0034011">
    <property type="term" value="F:L-cysteate sulfo-lyase activity"/>
    <property type="evidence" value="ECO:0007669"/>
    <property type="project" value="UniProtKB-EC"/>
</dbReference>
<dbReference type="GO" id="GO:0019148">
    <property type="term" value="F:D-cysteine desulfhydrase activity"/>
    <property type="evidence" value="ECO:0007669"/>
    <property type="project" value="TreeGrafter"/>
</dbReference>
<evidence type="ECO:0000256" key="1">
    <source>
        <dbReference type="ARBA" id="ARBA00001933"/>
    </source>
</evidence>
<evidence type="ECO:0000259" key="9">
    <source>
        <dbReference type="Pfam" id="PF00291"/>
    </source>
</evidence>
<evidence type="ECO:0000256" key="7">
    <source>
        <dbReference type="PIRSR" id="PIRSR006278-1"/>
    </source>
</evidence>
<dbReference type="InterPro" id="IPR036052">
    <property type="entry name" value="TrpB-like_PALP_sf"/>
</dbReference>
<reference evidence="10 11" key="1">
    <citation type="submission" date="2016-06" db="EMBL/GenBank/DDBJ databases">
        <title>Complete genome sequences of Bordetella bronchialis and Bordetella flabilis.</title>
        <authorList>
            <person name="LiPuma J.J."/>
            <person name="Spilker T."/>
        </authorList>
    </citation>
    <scope>NUCLEOTIDE SEQUENCE [LARGE SCALE GENOMIC DNA]</scope>
    <source>
        <strain evidence="10 11">AU17976</strain>
    </source>
</reference>
<keyword evidence="3 8" id="KW-0663">Pyridoxal phosphate</keyword>
<dbReference type="NCBIfam" id="NF003031">
    <property type="entry name" value="PRK03910.1-4"/>
    <property type="match status" value="1"/>
</dbReference>
<protein>
    <recommendedName>
        <fullName evidence="6">L-cysteate sulfo-lyase</fullName>
        <ecNumber evidence="5">4.4.1.25</ecNumber>
    </recommendedName>
</protein>
<dbReference type="FunFam" id="3.40.50.1100:FF:000017">
    <property type="entry name" value="D-cysteine desulfhydrase"/>
    <property type="match status" value="1"/>
</dbReference>
<proteinExistence type="inferred from homology"/>
<evidence type="ECO:0000313" key="10">
    <source>
        <dbReference type="EMBL" id="ANN74792.1"/>
    </source>
</evidence>
<evidence type="ECO:0000256" key="3">
    <source>
        <dbReference type="ARBA" id="ARBA00022898"/>
    </source>
</evidence>
<feature type="modified residue" description="N6-(pyridoxal phosphate)lysine" evidence="8">
    <location>
        <position position="49"/>
    </location>
</feature>
<comment type="cofactor">
    <cofactor evidence="1">
        <name>pyridoxal 5'-phosphate</name>
        <dbReference type="ChEBI" id="CHEBI:597326"/>
    </cofactor>
</comment>
<sequence length="342" mass="35887">MHLAAYPRVRLGHFPTPLEPLPNLSRHLGGPNLYIKRDDCTGLATGGNKTRKLEFLVAEALAQGADTLITQGAVQSNHARQTVAAAARFGLQCKILLEQRVSDGGEDYEESGNVLLDRLMGGEIVTRLPAGTNMQQAMEDLAAQLRDRGRRPYVIPGGGSNPVGALGYVACAQELLNQSFETGLRLDCVVHATGSAGTQAGLVTGLAASNSGIPVMGISVRAAQQQQEENVWKLVQATRDYMGLPAGSVRREDVAVDAGHVGGGYGVPTEGMIEAVRLAAELEGILLDPVYSGKGMAGLIAQIRAGKFSAGQNVVFVHTGGSAALFAYRSTFEAAIAKSPKA</sequence>
<dbReference type="EC" id="4.4.1.25" evidence="5"/>
<dbReference type="EMBL" id="CP016171">
    <property type="protein sequence ID" value="ANN74792.1"/>
    <property type="molecule type" value="Genomic_DNA"/>
</dbReference>
<dbReference type="InterPro" id="IPR027278">
    <property type="entry name" value="ACCD_DCysDesulf"/>
</dbReference>
<accession>A0A193G469</accession>
<name>A0A193G469_9BORD</name>
<evidence type="ECO:0000256" key="6">
    <source>
        <dbReference type="ARBA" id="ARBA00068519"/>
    </source>
</evidence>
<dbReference type="AlphaFoldDB" id="A0A193G469"/>
<evidence type="ECO:0000256" key="4">
    <source>
        <dbReference type="ARBA" id="ARBA00023239"/>
    </source>
</evidence>
<evidence type="ECO:0000256" key="5">
    <source>
        <dbReference type="ARBA" id="ARBA00066825"/>
    </source>
</evidence>
<gene>
    <name evidence="10" type="ORF">BAU08_13825</name>
</gene>
<dbReference type="STRING" id="463025.BAU08_13825"/>
<evidence type="ECO:0000256" key="8">
    <source>
        <dbReference type="PIRSR" id="PIRSR006278-2"/>
    </source>
</evidence>
<dbReference type="PANTHER" id="PTHR43780">
    <property type="entry name" value="1-AMINOCYCLOPROPANE-1-CARBOXYLATE DEAMINASE-RELATED"/>
    <property type="match status" value="1"/>
</dbReference>
<dbReference type="SUPFAM" id="SSF53686">
    <property type="entry name" value="Tryptophan synthase beta subunit-like PLP-dependent enzymes"/>
    <property type="match status" value="1"/>
</dbReference>
<dbReference type="Gene3D" id="3.40.50.1100">
    <property type="match status" value="2"/>
</dbReference>
<keyword evidence="4" id="KW-0456">Lyase</keyword>
<dbReference type="InterPro" id="IPR005966">
    <property type="entry name" value="D-Cys_desShydrase"/>
</dbReference>
<feature type="active site" description="Nucleophile" evidence="7">
    <location>
        <position position="76"/>
    </location>
</feature>
<dbReference type="PANTHER" id="PTHR43780:SF2">
    <property type="entry name" value="1-AMINOCYCLOPROPANE-1-CARBOXYLATE DEAMINASE-RELATED"/>
    <property type="match status" value="1"/>
</dbReference>
<feature type="domain" description="Tryptophan synthase beta chain-like PALP" evidence="9">
    <location>
        <begin position="10"/>
        <end position="320"/>
    </location>
</feature>